<dbReference type="SUPFAM" id="SSF51905">
    <property type="entry name" value="FAD/NAD(P)-binding domain"/>
    <property type="match status" value="1"/>
</dbReference>
<dbReference type="Pfam" id="PF07992">
    <property type="entry name" value="Pyr_redox_2"/>
    <property type="match status" value="1"/>
</dbReference>
<keyword evidence="6" id="KW-1185">Reference proteome</keyword>
<evidence type="ECO:0000313" key="5">
    <source>
        <dbReference type="EMBL" id="QVT78692.1"/>
    </source>
</evidence>
<keyword evidence="1" id="KW-0285">Flavoprotein</keyword>
<evidence type="ECO:0000256" key="2">
    <source>
        <dbReference type="ARBA" id="ARBA00023002"/>
    </source>
</evidence>
<dbReference type="InterPro" id="IPR050097">
    <property type="entry name" value="Ferredoxin-NADP_redctase_2"/>
</dbReference>
<name>A0ABX8EHZ2_9ACTN</name>
<dbReference type="Proteomes" id="UP000679307">
    <property type="component" value="Chromosome"/>
</dbReference>
<dbReference type="PANTHER" id="PTHR48105">
    <property type="entry name" value="THIOREDOXIN REDUCTASE 1-RELATED-RELATED"/>
    <property type="match status" value="1"/>
</dbReference>
<accession>A0ABX8EHZ2</accession>
<gene>
    <name evidence="5" type="primary">trxB_1</name>
    <name evidence="5" type="ORF">ENKNEFLB_01070</name>
</gene>
<evidence type="ECO:0000313" key="6">
    <source>
        <dbReference type="Proteomes" id="UP000679307"/>
    </source>
</evidence>
<dbReference type="PRINTS" id="PR00469">
    <property type="entry name" value="PNDRDTASEII"/>
</dbReference>
<dbReference type="GO" id="GO:0004791">
    <property type="term" value="F:thioredoxin-disulfide reductase (NADPH) activity"/>
    <property type="evidence" value="ECO:0007669"/>
    <property type="project" value="UniProtKB-EC"/>
</dbReference>
<reference evidence="5 6" key="1">
    <citation type="submission" date="2021-05" db="EMBL/GenBank/DDBJ databases">
        <title>Complete genome of Nocardioides aquaticus KCTC 9944T isolated from meromictic and hypersaline Ekho Lake, Antarctica.</title>
        <authorList>
            <person name="Hwang K."/>
            <person name="Kim K.M."/>
            <person name="Choe H."/>
        </authorList>
    </citation>
    <scope>NUCLEOTIDE SEQUENCE [LARGE SCALE GENOMIC DNA]</scope>
    <source>
        <strain evidence="5 6">KCTC 9944</strain>
    </source>
</reference>
<dbReference type="EC" id="1.8.1.9" evidence="5"/>
<dbReference type="Gene3D" id="3.50.50.60">
    <property type="entry name" value="FAD/NAD(P)-binding domain"/>
    <property type="match status" value="2"/>
</dbReference>
<keyword evidence="2 5" id="KW-0560">Oxidoreductase</keyword>
<feature type="domain" description="FAD/NAD(P)-binding" evidence="4">
    <location>
        <begin position="231"/>
        <end position="537"/>
    </location>
</feature>
<sequence>MATPSLVLVSGEHLDQLRAGLARYEQDYEVLTATSCAEALDVAERVRASGGQVALFVSDSRLPDSAVLTAFHAWRTVVPTARRMIAAHVDWFLEDAPRLRGGMATGKYDAYLLMPQGPRDEEFHHAVSELLSDWGSTVAAPEVESVRIVTPQVDGLTLQIRDFLDRMGLPHRVHAPDGDVARLAREGLPADAPYPWVVPMTGVPLAPRSVRDVALAVYGRASAEDLEQVVDLAVVGAGPAGLAAAVYAASEGLSTVVLEAEAVGGQAGTSSMIRNYLGFPRGVSGMRLAQRARNQALRFGTRFLTGWQVDQVRVGKGDEPHVLCTDQGEVRARAVLVASGVAYRKLRVEPLEALVGAGVNYGAAMTAAREMTDQDVFVVGGGNSAGQAAVHLARFARSVTVLVRRDGLASTMSSYLVNEIDYNPRISVRPHTRVVDGGGEARLQHLVLEDVRDGTLETVAAGGLFLLLGAEPHCEWLPPEVGRDERGFVLTGREVPRERWVDGLPPPELATTVPGVFAAGDVRAGSMKRVAAATGEGASVVPLVHAWLAGPVTGGPGASASERLDTPDRP</sequence>
<organism evidence="5 6">
    <name type="scientific">Nocardioides aquaticus</name>
    <dbReference type="NCBI Taxonomy" id="160826"/>
    <lineage>
        <taxon>Bacteria</taxon>
        <taxon>Bacillati</taxon>
        <taxon>Actinomycetota</taxon>
        <taxon>Actinomycetes</taxon>
        <taxon>Propionibacteriales</taxon>
        <taxon>Nocardioidaceae</taxon>
        <taxon>Nocardioides</taxon>
    </lineage>
</organism>
<evidence type="ECO:0000256" key="3">
    <source>
        <dbReference type="ARBA" id="ARBA00048132"/>
    </source>
</evidence>
<dbReference type="InterPro" id="IPR036188">
    <property type="entry name" value="FAD/NAD-bd_sf"/>
</dbReference>
<evidence type="ECO:0000256" key="1">
    <source>
        <dbReference type="ARBA" id="ARBA00022630"/>
    </source>
</evidence>
<comment type="catalytic activity">
    <reaction evidence="3">
        <text>[thioredoxin]-dithiol + NADP(+) = [thioredoxin]-disulfide + NADPH + H(+)</text>
        <dbReference type="Rhea" id="RHEA:20345"/>
        <dbReference type="Rhea" id="RHEA-COMP:10698"/>
        <dbReference type="Rhea" id="RHEA-COMP:10700"/>
        <dbReference type="ChEBI" id="CHEBI:15378"/>
        <dbReference type="ChEBI" id="CHEBI:29950"/>
        <dbReference type="ChEBI" id="CHEBI:50058"/>
        <dbReference type="ChEBI" id="CHEBI:57783"/>
        <dbReference type="ChEBI" id="CHEBI:58349"/>
        <dbReference type="EC" id="1.8.1.9"/>
    </reaction>
</comment>
<dbReference type="PRINTS" id="PR00368">
    <property type="entry name" value="FADPNR"/>
</dbReference>
<proteinExistence type="predicted"/>
<evidence type="ECO:0000259" key="4">
    <source>
        <dbReference type="Pfam" id="PF07992"/>
    </source>
</evidence>
<dbReference type="RefSeq" id="WP_214058240.1">
    <property type="nucleotide sequence ID" value="NZ_BAAAHS010000059.1"/>
</dbReference>
<dbReference type="InterPro" id="IPR023753">
    <property type="entry name" value="FAD/NAD-binding_dom"/>
</dbReference>
<dbReference type="EMBL" id="CP075371">
    <property type="protein sequence ID" value="QVT78692.1"/>
    <property type="molecule type" value="Genomic_DNA"/>
</dbReference>
<protein>
    <submittedName>
        <fullName evidence="5">Thioredoxin reductase</fullName>
        <ecNumber evidence="5">1.8.1.9</ecNumber>
    </submittedName>
</protein>